<reference evidence="2" key="1">
    <citation type="submission" date="2016-10" db="EMBL/GenBank/DDBJ databases">
        <authorList>
            <person name="Varghese N."/>
            <person name="Submissions S."/>
        </authorList>
    </citation>
    <scope>NUCLEOTIDE SEQUENCE [LARGE SCALE GENOMIC DNA]</scope>
    <source>
        <strain evidence="2">DSM 22620</strain>
    </source>
</reference>
<dbReference type="EMBL" id="LT629759">
    <property type="protein sequence ID" value="SDR69399.1"/>
    <property type="molecule type" value="Genomic_DNA"/>
</dbReference>
<proteinExistence type="predicted"/>
<gene>
    <name evidence="1" type="ORF">SAMN04489857_0685</name>
</gene>
<organism evidence="1 2">
    <name type="scientific">Parafannyhessea umbonata</name>
    <dbReference type="NCBI Taxonomy" id="604330"/>
    <lineage>
        <taxon>Bacteria</taxon>
        <taxon>Bacillati</taxon>
        <taxon>Actinomycetota</taxon>
        <taxon>Coriobacteriia</taxon>
        <taxon>Coriobacteriales</taxon>
        <taxon>Atopobiaceae</taxon>
        <taxon>Parafannyhessea</taxon>
    </lineage>
</organism>
<sequence length="184" mass="20380">MKETKTQVIAYTDPNGKEYTAEALAALTRDERQALAEIVVTDAISELDDSELVWFIASYEKENYSEFGNGFDVFDTEEFFDCMTGSKADKWCSLIDDIVAAAVNGRVTGSDYIHYDSCGNLYIEDLDDVTARACASRDDFAEEVCGSIDPDDLTLDLRYVDVPDDVNAALEELATAYSYATDTD</sequence>
<name>A0A1H1L650_9ACTN</name>
<dbReference type="RefSeq" id="WP_090861752.1">
    <property type="nucleotide sequence ID" value="NZ_LT629759.1"/>
</dbReference>
<protein>
    <submittedName>
        <fullName evidence="1">Uncharacterized protein</fullName>
    </submittedName>
</protein>
<dbReference type="Proteomes" id="UP000199480">
    <property type="component" value="Chromosome I"/>
</dbReference>
<dbReference type="GeneID" id="78500056"/>
<accession>A0A1H1L650</accession>
<dbReference type="AlphaFoldDB" id="A0A1H1L650"/>
<evidence type="ECO:0000313" key="1">
    <source>
        <dbReference type="EMBL" id="SDR69399.1"/>
    </source>
</evidence>
<evidence type="ECO:0000313" key="2">
    <source>
        <dbReference type="Proteomes" id="UP000199480"/>
    </source>
</evidence>